<keyword evidence="1" id="KW-0732">Signal</keyword>
<organism evidence="2 3">
    <name type="scientific">Dendrothele bispora (strain CBS 962.96)</name>
    <dbReference type="NCBI Taxonomy" id="1314807"/>
    <lineage>
        <taxon>Eukaryota</taxon>
        <taxon>Fungi</taxon>
        <taxon>Dikarya</taxon>
        <taxon>Basidiomycota</taxon>
        <taxon>Agaricomycotina</taxon>
        <taxon>Agaricomycetes</taxon>
        <taxon>Agaricomycetidae</taxon>
        <taxon>Agaricales</taxon>
        <taxon>Agaricales incertae sedis</taxon>
        <taxon>Dendrothele</taxon>
    </lineage>
</organism>
<dbReference type="EMBL" id="ML179109">
    <property type="protein sequence ID" value="THV00110.1"/>
    <property type="molecule type" value="Genomic_DNA"/>
</dbReference>
<dbReference type="Proteomes" id="UP000297245">
    <property type="component" value="Unassembled WGS sequence"/>
</dbReference>
<dbReference type="AlphaFoldDB" id="A0A4S8MCD8"/>
<dbReference type="OrthoDB" id="9909019at2759"/>
<protein>
    <submittedName>
        <fullName evidence="2">Uncharacterized protein</fullName>
    </submittedName>
</protein>
<feature type="chain" id="PRO_5020818451" evidence="1">
    <location>
        <begin position="25"/>
        <end position="84"/>
    </location>
</feature>
<proteinExistence type="predicted"/>
<keyword evidence="3" id="KW-1185">Reference proteome</keyword>
<feature type="signal peptide" evidence="1">
    <location>
        <begin position="1"/>
        <end position="24"/>
    </location>
</feature>
<evidence type="ECO:0000256" key="1">
    <source>
        <dbReference type="SAM" id="SignalP"/>
    </source>
</evidence>
<gene>
    <name evidence="2" type="ORF">K435DRAFT_776750</name>
</gene>
<sequence length="84" mass="9889">MKKMYFSLSTVLYVLLDFTYLCHRSSPHIHSLLHLMFRTAFWGVIKGASVKAQDHEISKKEFINSYDFGKMQNLKLIFNTREEG</sequence>
<feature type="non-terminal residue" evidence="2">
    <location>
        <position position="84"/>
    </location>
</feature>
<accession>A0A4S8MCD8</accession>
<evidence type="ECO:0000313" key="3">
    <source>
        <dbReference type="Proteomes" id="UP000297245"/>
    </source>
</evidence>
<evidence type="ECO:0000313" key="2">
    <source>
        <dbReference type="EMBL" id="THV00110.1"/>
    </source>
</evidence>
<name>A0A4S8MCD8_DENBC</name>
<reference evidence="2 3" key="1">
    <citation type="journal article" date="2019" name="Nat. Ecol. Evol.">
        <title>Megaphylogeny resolves global patterns of mushroom evolution.</title>
        <authorList>
            <person name="Varga T."/>
            <person name="Krizsan K."/>
            <person name="Foldi C."/>
            <person name="Dima B."/>
            <person name="Sanchez-Garcia M."/>
            <person name="Sanchez-Ramirez S."/>
            <person name="Szollosi G.J."/>
            <person name="Szarkandi J.G."/>
            <person name="Papp V."/>
            <person name="Albert L."/>
            <person name="Andreopoulos W."/>
            <person name="Angelini C."/>
            <person name="Antonin V."/>
            <person name="Barry K.W."/>
            <person name="Bougher N.L."/>
            <person name="Buchanan P."/>
            <person name="Buyck B."/>
            <person name="Bense V."/>
            <person name="Catcheside P."/>
            <person name="Chovatia M."/>
            <person name="Cooper J."/>
            <person name="Damon W."/>
            <person name="Desjardin D."/>
            <person name="Finy P."/>
            <person name="Geml J."/>
            <person name="Haridas S."/>
            <person name="Hughes K."/>
            <person name="Justo A."/>
            <person name="Karasinski D."/>
            <person name="Kautmanova I."/>
            <person name="Kiss B."/>
            <person name="Kocsube S."/>
            <person name="Kotiranta H."/>
            <person name="LaButti K.M."/>
            <person name="Lechner B.E."/>
            <person name="Liimatainen K."/>
            <person name="Lipzen A."/>
            <person name="Lukacs Z."/>
            <person name="Mihaltcheva S."/>
            <person name="Morgado L.N."/>
            <person name="Niskanen T."/>
            <person name="Noordeloos M.E."/>
            <person name="Ohm R.A."/>
            <person name="Ortiz-Santana B."/>
            <person name="Ovrebo C."/>
            <person name="Racz N."/>
            <person name="Riley R."/>
            <person name="Savchenko A."/>
            <person name="Shiryaev A."/>
            <person name="Soop K."/>
            <person name="Spirin V."/>
            <person name="Szebenyi C."/>
            <person name="Tomsovsky M."/>
            <person name="Tulloss R.E."/>
            <person name="Uehling J."/>
            <person name="Grigoriev I.V."/>
            <person name="Vagvolgyi C."/>
            <person name="Papp T."/>
            <person name="Martin F.M."/>
            <person name="Miettinen O."/>
            <person name="Hibbett D.S."/>
            <person name="Nagy L.G."/>
        </authorList>
    </citation>
    <scope>NUCLEOTIDE SEQUENCE [LARGE SCALE GENOMIC DNA]</scope>
    <source>
        <strain evidence="2 3">CBS 962.96</strain>
    </source>
</reference>